<comment type="similarity">
    <text evidence="2">Belongs to the fucolectin family.</text>
</comment>
<dbReference type="InterPro" id="IPR000742">
    <property type="entry name" value="EGF"/>
</dbReference>
<dbReference type="InterPro" id="IPR051941">
    <property type="entry name" value="BG_Antigen-Binding_Lectin"/>
</dbReference>
<organism evidence="15 16">
    <name type="scientific">Desmophyllum pertusum</name>
    <dbReference type="NCBI Taxonomy" id="174260"/>
    <lineage>
        <taxon>Eukaryota</taxon>
        <taxon>Metazoa</taxon>
        <taxon>Cnidaria</taxon>
        <taxon>Anthozoa</taxon>
        <taxon>Hexacorallia</taxon>
        <taxon>Scleractinia</taxon>
        <taxon>Caryophylliina</taxon>
        <taxon>Caryophylliidae</taxon>
        <taxon>Desmophyllum</taxon>
    </lineage>
</organism>
<evidence type="ECO:0000256" key="5">
    <source>
        <dbReference type="ARBA" id="ARBA00022723"/>
    </source>
</evidence>
<keyword evidence="6 13" id="KW-0732">Signal</keyword>
<feature type="domain" description="EGF-like" evidence="14">
    <location>
        <begin position="899"/>
        <end position="938"/>
    </location>
</feature>
<keyword evidence="4 11" id="KW-0245">EGF-like domain</keyword>
<feature type="domain" description="EGF-like" evidence="14">
    <location>
        <begin position="809"/>
        <end position="846"/>
    </location>
</feature>
<dbReference type="EMBL" id="MU825920">
    <property type="protein sequence ID" value="KAJ7382550.1"/>
    <property type="molecule type" value="Genomic_DNA"/>
</dbReference>
<evidence type="ECO:0000313" key="16">
    <source>
        <dbReference type="Proteomes" id="UP001163046"/>
    </source>
</evidence>
<dbReference type="PROSITE" id="PS01187">
    <property type="entry name" value="EGF_CA"/>
    <property type="match status" value="3"/>
</dbReference>
<evidence type="ECO:0000256" key="11">
    <source>
        <dbReference type="PROSITE-ProRule" id="PRU00076"/>
    </source>
</evidence>
<keyword evidence="7" id="KW-0430">Lectin</keyword>
<evidence type="ECO:0000259" key="14">
    <source>
        <dbReference type="PROSITE" id="PS50026"/>
    </source>
</evidence>
<dbReference type="InterPro" id="IPR000152">
    <property type="entry name" value="EGF-type_Asp/Asn_hydroxyl_site"/>
</dbReference>
<dbReference type="SUPFAM" id="SSF57196">
    <property type="entry name" value="EGF/Laminin"/>
    <property type="match status" value="3"/>
</dbReference>
<dbReference type="Proteomes" id="UP001163046">
    <property type="component" value="Unassembled WGS sequence"/>
</dbReference>
<dbReference type="InterPro" id="IPR018097">
    <property type="entry name" value="EGF_Ca-bd_CS"/>
</dbReference>
<accession>A0A9W9ZJG0</accession>
<feature type="domain" description="EGF-like" evidence="14">
    <location>
        <begin position="990"/>
        <end position="1028"/>
    </location>
</feature>
<dbReference type="SMART" id="SM00179">
    <property type="entry name" value="EGF_CA"/>
    <property type="match status" value="7"/>
</dbReference>
<keyword evidence="12" id="KW-1133">Transmembrane helix</keyword>
<dbReference type="Gene3D" id="2.60.120.260">
    <property type="entry name" value="Galactose-binding domain-like"/>
    <property type="match status" value="4"/>
</dbReference>
<keyword evidence="12" id="KW-0472">Membrane</keyword>
<dbReference type="SMART" id="SM00607">
    <property type="entry name" value="FTP"/>
    <property type="match status" value="2"/>
</dbReference>
<feature type="signal peptide" evidence="13">
    <location>
        <begin position="1"/>
        <end position="23"/>
    </location>
</feature>
<keyword evidence="8" id="KW-0677">Repeat</keyword>
<dbReference type="PANTHER" id="PTHR45713">
    <property type="entry name" value="FTP DOMAIN-CONTAINING PROTEIN"/>
    <property type="match status" value="1"/>
</dbReference>
<gene>
    <name evidence="15" type="ORF">OS493_034186</name>
</gene>
<comment type="caution">
    <text evidence="15">The sequence shown here is derived from an EMBL/GenBank/DDBJ whole genome shotgun (WGS) entry which is preliminary data.</text>
</comment>
<evidence type="ECO:0000256" key="6">
    <source>
        <dbReference type="ARBA" id="ARBA00022729"/>
    </source>
</evidence>
<dbReference type="PANTHER" id="PTHR45713:SF6">
    <property type="entry name" value="F5_8 TYPE C DOMAIN-CONTAINING PROTEIN"/>
    <property type="match status" value="1"/>
</dbReference>
<comment type="caution">
    <text evidence="11">Lacks conserved residue(s) required for the propagation of feature annotation.</text>
</comment>
<dbReference type="SUPFAM" id="SSF57184">
    <property type="entry name" value="Growth factor receptor domain"/>
    <property type="match status" value="1"/>
</dbReference>
<evidence type="ECO:0000256" key="12">
    <source>
        <dbReference type="SAM" id="Phobius"/>
    </source>
</evidence>
<dbReference type="GO" id="GO:0042806">
    <property type="term" value="F:fucose binding"/>
    <property type="evidence" value="ECO:0007669"/>
    <property type="project" value="UniProtKB-ARBA"/>
</dbReference>
<dbReference type="Pfam" id="PF07645">
    <property type="entry name" value="EGF_CA"/>
    <property type="match status" value="7"/>
</dbReference>
<dbReference type="OrthoDB" id="5981511at2759"/>
<evidence type="ECO:0000256" key="13">
    <source>
        <dbReference type="SAM" id="SignalP"/>
    </source>
</evidence>
<name>A0A9W9ZJG0_9CNID</name>
<feature type="transmembrane region" description="Helical" evidence="12">
    <location>
        <begin position="1197"/>
        <end position="1221"/>
    </location>
</feature>
<keyword evidence="10" id="KW-1015">Disulfide bond</keyword>
<keyword evidence="16" id="KW-1185">Reference proteome</keyword>
<dbReference type="FunFam" id="2.10.25.10:FF:000002">
    <property type="entry name" value="Latent-transforming growth factor beta-binding protein 3"/>
    <property type="match status" value="1"/>
</dbReference>
<dbReference type="Pfam" id="PF22633">
    <property type="entry name" value="F5_F8_type_C_2"/>
    <property type="match status" value="1"/>
</dbReference>
<evidence type="ECO:0000256" key="8">
    <source>
        <dbReference type="ARBA" id="ARBA00022737"/>
    </source>
</evidence>
<dbReference type="InterPro" id="IPR009030">
    <property type="entry name" value="Growth_fac_rcpt_cys_sf"/>
</dbReference>
<dbReference type="InterPro" id="IPR049883">
    <property type="entry name" value="NOTCH1_EGF-like"/>
</dbReference>
<dbReference type="CDD" id="cd00054">
    <property type="entry name" value="EGF_CA"/>
    <property type="match status" value="7"/>
</dbReference>
<feature type="domain" description="EGF-like" evidence="14">
    <location>
        <begin position="1119"/>
        <end position="1160"/>
    </location>
</feature>
<keyword evidence="5" id="KW-0479">Metal-binding</keyword>
<comment type="function">
    <text evidence="1">Acts as a defensive agent. Recognizes blood group fucosylated oligosaccharides including A, B, H and Lewis B-type antigens. Does not recognize Lewis A antigen and has low affinity for monovalent haptens.</text>
</comment>
<evidence type="ECO:0000256" key="10">
    <source>
        <dbReference type="ARBA" id="ARBA00023157"/>
    </source>
</evidence>
<sequence length="1234" mass="138720">MKKTTVVGIFFLVLLGLSQITYEERVPSNVMNVAFKRPAVQSSTQAAYRAGNAVDGNRNGNIKSKSCSQTRNTKNPWWRVDLGKSVWVEKVLIASSRDSEHKALSNVDIRIGDKKGLLYDQNPLCRQGLKVPKKSWLYSCAEPMLGRYVYIVMKGRGVLTLCEVEVFVNKDAIDTSIKYLIPRTKGRYLEKASYVKFAENDHFYLDMTLGRRVKIHRKDIVIDLPPGKGKLKFKDAVLIPLEIKKDRDRKVKCGPNNNDIYVNGTFFVTYKGKLAVKSVYALPGAKKKTSQVFYCSGNDLRVRGDVCQLETKCKASYGTHCDTKYISSSFPPGSYHCMCDDGFVPSSSNQRAGNVVLPSEKCVRKTTRESLIRHSKQNLALGMDTTASSTDNYDGCKTENCKKVPAFGRFVVDGSTGTCFRSLAEYGHKPWLIVHLNDYRLVSLVRISTSPEIALKRVKVFIGDINTSGSRQHFTLCAVQEVMLKGRLLSFGCHHNVIGNAVKITTDHFILGLCEVEVYAETYGCANVALMQYSKASLQKWSRRWNPTVSNTNNGLLNRDAKHCIRTTKEQPHWFLDLGTNVRVSVVFILQESLSRNSKLNDFEIVVGDDGTKKEQLCTTITKYSRPADYFECKKPVVGNYLKIKLDRKPLHYLPLCEVEVFQTKTINLAGNRPAKSSMNTRYAYKGCDQKLHESISATFTSSRYRKMWPWWSVNLMTSCKVHVVRVVTDVNYKPDDLRDLIIKVDSSSAFRGGKGKRVAVLDNPTKEQVQTITLPKNTKAQSVTLMIERKTANLKFREVEIYSGPLQDADECKKPNICPHKYRCQNLPNSYSCVCDTGYKATGPNNKICKDINECHNKSSCPTKESYCINTEGSFRCFCQRGYMPLNDSKRRLLYCLDVDECKVPKLNKCPKTTKCVNRIGNYTCTCASGYEQDKRSKATGLKLKCKALEKCSNDKTCEQNNQVCKDFKGSYMCDCREGYYFKAKQCVDKNECESDENICGSNSVCSNVAGSYKCHCMGGFESKHEDGKNCYAQDECKKQADCGEVAKCEKNKEGLNKCICPRGFAFERTTKSCYDIDECAVQSSCGPNTLCMNSAGSYSCSCLRGYRAKKNQKTCTDIDECEEEAYTCSSFSRCKNKNGGYDCTCKEGYVKTAEGTCTEHCTPECDENSYCQNGKCFCRRGFSLGPDYTCQAATLISALVLVVFLGKAPPYIFLFAVYINGYQQIVVGETQR</sequence>
<evidence type="ECO:0000256" key="4">
    <source>
        <dbReference type="ARBA" id="ARBA00022536"/>
    </source>
</evidence>
<keyword evidence="9" id="KW-0106">Calcium</keyword>
<proteinExistence type="inferred from homology"/>
<feature type="domain" description="EGF-like" evidence="14">
    <location>
        <begin position="852"/>
        <end position="890"/>
    </location>
</feature>
<dbReference type="FunFam" id="2.10.25.10:FF:000038">
    <property type="entry name" value="Fibrillin 2"/>
    <property type="match status" value="3"/>
</dbReference>
<dbReference type="GO" id="GO:0010185">
    <property type="term" value="P:regulation of cellular defense response"/>
    <property type="evidence" value="ECO:0007669"/>
    <property type="project" value="UniProtKB-ARBA"/>
</dbReference>
<evidence type="ECO:0000256" key="1">
    <source>
        <dbReference type="ARBA" id="ARBA00002219"/>
    </source>
</evidence>
<keyword evidence="12" id="KW-0812">Transmembrane</keyword>
<dbReference type="PROSITE" id="PS50026">
    <property type="entry name" value="EGF_3"/>
    <property type="match status" value="6"/>
</dbReference>
<dbReference type="PROSITE" id="PS00010">
    <property type="entry name" value="ASX_HYDROXYL"/>
    <property type="match status" value="7"/>
</dbReference>
<dbReference type="SUPFAM" id="SSF49785">
    <property type="entry name" value="Galactose-binding domain-like"/>
    <property type="match status" value="4"/>
</dbReference>
<evidence type="ECO:0000256" key="3">
    <source>
        <dbReference type="ARBA" id="ARBA00011233"/>
    </source>
</evidence>
<feature type="chain" id="PRO_5040960645" description="EGF-like domain-containing protein" evidence="13">
    <location>
        <begin position="24"/>
        <end position="1234"/>
    </location>
</feature>
<dbReference type="Gene3D" id="2.10.25.10">
    <property type="entry name" value="Laminin"/>
    <property type="match status" value="8"/>
</dbReference>
<dbReference type="InterPro" id="IPR006585">
    <property type="entry name" value="FTP1"/>
</dbReference>
<dbReference type="InterPro" id="IPR008979">
    <property type="entry name" value="Galactose-bd-like_sf"/>
</dbReference>
<dbReference type="InterPro" id="IPR001881">
    <property type="entry name" value="EGF-like_Ca-bd_dom"/>
</dbReference>
<evidence type="ECO:0000256" key="2">
    <source>
        <dbReference type="ARBA" id="ARBA00010147"/>
    </source>
</evidence>
<dbReference type="GO" id="GO:0005509">
    <property type="term" value="F:calcium ion binding"/>
    <property type="evidence" value="ECO:0007669"/>
    <property type="project" value="InterPro"/>
</dbReference>
<dbReference type="AlphaFoldDB" id="A0A9W9ZJG0"/>
<evidence type="ECO:0000256" key="7">
    <source>
        <dbReference type="ARBA" id="ARBA00022734"/>
    </source>
</evidence>
<dbReference type="SMART" id="SM00181">
    <property type="entry name" value="EGF"/>
    <property type="match status" value="10"/>
</dbReference>
<reference evidence="15" key="1">
    <citation type="submission" date="2023-01" db="EMBL/GenBank/DDBJ databases">
        <title>Genome assembly of the deep-sea coral Lophelia pertusa.</title>
        <authorList>
            <person name="Herrera S."/>
            <person name="Cordes E."/>
        </authorList>
    </citation>
    <scope>NUCLEOTIDE SEQUENCE</scope>
    <source>
        <strain evidence="15">USNM1676648</strain>
        <tissue evidence="15">Polyp</tissue>
    </source>
</reference>
<dbReference type="GO" id="GO:0001868">
    <property type="term" value="P:regulation of complement activation, lectin pathway"/>
    <property type="evidence" value="ECO:0007669"/>
    <property type="project" value="UniProtKB-ARBA"/>
</dbReference>
<protein>
    <recommendedName>
        <fullName evidence="14">EGF-like domain-containing protein</fullName>
    </recommendedName>
</protein>
<comment type="subunit">
    <text evidence="3">Homotrimer.</text>
</comment>
<dbReference type="PROSITE" id="PS01186">
    <property type="entry name" value="EGF_2"/>
    <property type="match status" value="3"/>
</dbReference>
<feature type="domain" description="EGF-like" evidence="14">
    <location>
        <begin position="1077"/>
        <end position="1118"/>
    </location>
</feature>
<evidence type="ECO:0000313" key="15">
    <source>
        <dbReference type="EMBL" id="KAJ7382550.1"/>
    </source>
</evidence>
<evidence type="ECO:0000256" key="9">
    <source>
        <dbReference type="ARBA" id="ARBA00022837"/>
    </source>
</evidence>